<gene>
    <name evidence="2" type="ORF">PAC_08101</name>
</gene>
<feature type="region of interest" description="Disordered" evidence="1">
    <location>
        <begin position="1166"/>
        <end position="1234"/>
    </location>
</feature>
<protein>
    <recommendedName>
        <fullName evidence="4">Protein NO VEIN C-terminal domain-containing protein</fullName>
    </recommendedName>
</protein>
<dbReference type="PANTHER" id="PTHR32387">
    <property type="entry name" value="WU:FJ29H11"/>
    <property type="match status" value="1"/>
</dbReference>
<name>A0A1L7WZN3_9HELO</name>
<dbReference type="STRING" id="576137.A0A1L7WZN3"/>
<feature type="region of interest" description="Disordered" evidence="1">
    <location>
        <begin position="1"/>
        <end position="36"/>
    </location>
</feature>
<evidence type="ECO:0008006" key="4">
    <source>
        <dbReference type="Google" id="ProtNLM"/>
    </source>
</evidence>
<proteinExistence type="predicted"/>
<feature type="compositionally biased region" description="Low complexity" evidence="1">
    <location>
        <begin position="1254"/>
        <end position="1264"/>
    </location>
</feature>
<dbReference type="Gene3D" id="3.30.565.10">
    <property type="entry name" value="Histidine kinase-like ATPase, C-terminal domain"/>
    <property type="match status" value="1"/>
</dbReference>
<organism evidence="2 3">
    <name type="scientific">Phialocephala subalpina</name>
    <dbReference type="NCBI Taxonomy" id="576137"/>
    <lineage>
        <taxon>Eukaryota</taxon>
        <taxon>Fungi</taxon>
        <taxon>Dikarya</taxon>
        <taxon>Ascomycota</taxon>
        <taxon>Pezizomycotina</taxon>
        <taxon>Leotiomycetes</taxon>
        <taxon>Helotiales</taxon>
        <taxon>Mollisiaceae</taxon>
        <taxon>Phialocephala</taxon>
        <taxon>Phialocephala fortinii species complex</taxon>
    </lineage>
</organism>
<evidence type="ECO:0000313" key="2">
    <source>
        <dbReference type="EMBL" id="CZR58210.1"/>
    </source>
</evidence>
<keyword evidence="3" id="KW-1185">Reference proteome</keyword>
<dbReference type="InterPro" id="IPR052957">
    <property type="entry name" value="Auxin_embryo_med"/>
</dbReference>
<dbReference type="OrthoDB" id="1262810at2759"/>
<feature type="compositionally biased region" description="Low complexity" evidence="1">
    <location>
        <begin position="1295"/>
        <end position="1308"/>
    </location>
</feature>
<feature type="region of interest" description="Disordered" evidence="1">
    <location>
        <begin position="1254"/>
        <end position="1315"/>
    </location>
</feature>
<dbReference type="Proteomes" id="UP000184330">
    <property type="component" value="Unassembled WGS sequence"/>
</dbReference>
<sequence>MADVFSQEQAEEHLRDIRRRKGADDPQGQESDNTRDLDRALRILSGQLYEKETHFLLELIQNADDNTYENGAPFLSFASNLVSNGQWALQIVCNEVGFKRNNVEALCSIGDSTKVVTGSRRGYIGEKGIGFKSVFKVATLVRIHSKAYSFMLDRRTRLGMITPVIDGSEWQRQRSGQADTSMLLELNGVSELNTINTELQKLQPQMLLFLRKISRMQIQTLDRHFQFDLWRLVQDQACDGKETAILRNTSLPEGHMMDTKYIIVRHEETLTQTDERRPNCRETEVVLGFPVTSHFRPLLQGQHTYAFLPINDYGFNYLIQGDFLLIANRESVDSSRWNDNVLEAVFRAFIFKAVPRFNEMRNTQALGIQMSGLRYTWPLYLQDRGGTNLFWCKLKIRISQELARQEILESRRNGQFCRPTTLTYIPLELRLNGEPFIEDEVTTQNHLSFEYDLEIAGVLPILCGMGVHQMSVLELIDELRHIISRQGTPYLESRSIQWHSKIAELFLRHQLQLVGPYFNDIPLIPLRDGRWVTLSQGHIFLEEHTSNSTIPAGLDVHLVRAEACHDPHRNAFFRFLGIRNCDRVEVCRMIIERYSRRALGILDVAVDDALYLFQTPQAPHLVSIRQLLLVGAPTGASPTLIFKHGCNLYVEEVDTLSIISKHADNPASNMSLLHPMYITKARELGRESDFVRWLCANLDLSTKPRLTDVYGRLTPEFNFLKANASKDLLLLLRDSWDAYAYQLEARSSTFNQSLAEMNVLCTDGYWRRLDATVLPREQLKAASPHLPFVDVPGPEDRRWNKLTSLGVLTSKSAGLYLRELKALAVLPVYATTTKLAVEAVYTGLQSSLHPSNTHISSDFLNLALVFINTGWVYLSQCVWSGARLDTVYNLSIEYPQHRQLFQDFLQVGNLNASHVVIELQQRETYASTERLKELLLLLNKHLRVGAPRDLMINLRGKRIFPVRNVYGDIEYRSYDERNWYLADRQSLWDSFNGRLPLLDLDARTVRTLDSLIEAFRMMPWRLSAADEPVLERSGTCIYDEQKTLDLRQRTVHFLLLLPRSTSDERARLLRILTTLQVWGVPEIKLIHKIHGIVGAEERGSVKFDDSDNSRLVIYISLNNYIQAVVENELSEQFIRYCVILTDRHTMVGPILNFPTDNLRHFLDEHGLDGSSDGPPDNLTDGLQINTGANEGREQNPLINRVHEATPAPVMPNSDPRAAIQEPDTELLTQPSLLRERIPTLDESISAVRRAAALPTTTPTVMTPPSRERTNLGSSVIGANNAASNPISPDARNDRTSTQSNTSTNQTRTLPTSIFNLRPNYSPFDMRGLEAFLPEVPSVQTPFRNSQRTSAQGIAPSPFGPSPPTTRLNRDADANPERSMLGLHYQHIGLLGEIFINDWLSRELPNDWNQIIHWTSRNRNVVYPDTPFRGNERDYADFTYADTSGNMSRLLSRYGFIRDVTHWLTNPPAYHLEVKSTTSTCNEPFFMSNNQVEKARDFSFSFEGNMVPENVYVVIRVYNLERQTAPGYTACVDPWAMYLRRELNFVSRGDYAVTLQI</sequence>
<dbReference type="NCBIfam" id="NF047352">
    <property type="entry name" value="P_loop_sacsin"/>
    <property type="match status" value="1"/>
</dbReference>
<evidence type="ECO:0000256" key="1">
    <source>
        <dbReference type="SAM" id="MobiDB-lite"/>
    </source>
</evidence>
<dbReference type="PANTHER" id="PTHR32387:SF0">
    <property type="entry name" value="PROTEIN NO VEIN"/>
    <property type="match status" value="1"/>
</dbReference>
<feature type="compositionally biased region" description="Polar residues" evidence="1">
    <location>
        <begin position="1270"/>
        <end position="1286"/>
    </location>
</feature>
<dbReference type="SUPFAM" id="SSF55874">
    <property type="entry name" value="ATPase domain of HSP90 chaperone/DNA topoisomerase II/histidine kinase"/>
    <property type="match status" value="1"/>
</dbReference>
<dbReference type="EMBL" id="FJOG01000011">
    <property type="protein sequence ID" value="CZR58210.1"/>
    <property type="molecule type" value="Genomic_DNA"/>
</dbReference>
<evidence type="ECO:0000313" key="3">
    <source>
        <dbReference type="Proteomes" id="UP000184330"/>
    </source>
</evidence>
<accession>A0A1L7WZN3</accession>
<reference evidence="2 3" key="1">
    <citation type="submission" date="2016-03" db="EMBL/GenBank/DDBJ databases">
        <authorList>
            <person name="Ploux O."/>
        </authorList>
    </citation>
    <scope>NUCLEOTIDE SEQUENCE [LARGE SCALE GENOMIC DNA]</scope>
    <source>
        <strain evidence="2 3">UAMH 11012</strain>
    </source>
</reference>
<dbReference type="InterPro" id="IPR036890">
    <property type="entry name" value="HATPase_C_sf"/>
</dbReference>